<evidence type="ECO:0000256" key="2">
    <source>
        <dbReference type="SAM" id="SignalP"/>
    </source>
</evidence>
<evidence type="ECO:0000256" key="1">
    <source>
        <dbReference type="SAM" id="MobiDB-lite"/>
    </source>
</evidence>
<proteinExistence type="predicted"/>
<evidence type="ECO:0000313" key="4">
    <source>
        <dbReference type="Proteomes" id="UP001155483"/>
    </source>
</evidence>
<accession>A0A9X2XPP0</accession>
<keyword evidence="2" id="KW-0732">Signal</keyword>
<feature type="signal peptide" evidence="2">
    <location>
        <begin position="1"/>
        <end position="21"/>
    </location>
</feature>
<evidence type="ECO:0000313" key="3">
    <source>
        <dbReference type="EMBL" id="MCU7551399.1"/>
    </source>
</evidence>
<feature type="chain" id="PRO_5040981929" evidence="2">
    <location>
        <begin position="22"/>
        <end position="110"/>
    </location>
</feature>
<keyword evidence="4" id="KW-1185">Reference proteome</keyword>
<organism evidence="3 4">
    <name type="scientific">Paraflavisolibacter caeni</name>
    <dbReference type="NCBI Taxonomy" id="2982496"/>
    <lineage>
        <taxon>Bacteria</taxon>
        <taxon>Pseudomonadati</taxon>
        <taxon>Bacteroidota</taxon>
        <taxon>Chitinophagia</taxon>
        <taxon>Chitinophagales</taxon>
        <taxon>Chitinophagaceae</taxon>
        <taxon>Paraflavisolibacter</taxon>
    </lineage>
</organism>
<dbReference type="Proteomes" id="UP001155483">
    <property type="component" value="Unassembled WGS sequence"/>
</dbReference>
<gene>
    <name evidence="3" type="ORF">OCK74_19915</name>
</gene>
<feature type="region of interest" description="Disordered" evidence="1">
    <location>
        <begin position="20"/>
        <end position="40"/>
    </location>
</feature>
<reference evidence="3" key="2">
    <citation type="submission" date="2023-04" db="EMBL/GenBank/DDBJ databases">
        <title>Paracnuella aquatica gen. nov., sp. nov., a member of the family Chitinophagaceae isolated from a hot spring.</title>
        <authorList>
            <person name="Wang C."/>
        </authorList>
    </citation>
    <scope>NUCLEOTIDE SEQUENCE</scope>
    <source>
        <strain evidence="3">LB-8</strain>
    </source>
</reference>
<feature type="region of interest" description="Disordered" evidence="1">
    <location>
        <begin position="77"/>
        <end position="110"/>
    </location>
</feature>
<protein>
    <submittedName>
        <fullName evidence="3">Uncharacterized protein</fullName>
    </submittedName>
</protein>
<dbReference type="AlphaFoldDB" id="A0A9X2XPP0"/>
<feature type="compositionally biased region" description="Pro residues" evidence="1">
    <location>
        <begin position="96"/>
        <end position="110"/>
    </location>
</feature>
<dbReference type="EMBL" id="JAOTIF010000020">
    <property type="protein sequence ID" value="MCU7551399.1"/>
    <property type="molecule type" value="Genomic_DNA"/>
</dbReference>
<sequence length="110" mass="12330">MNKFKTLLVALLMASAFVTKAHSQQDSSHPKGNPENLNQPAELTNFLKKNPTVADVHWQNDNKIIIIRHKNGKVQTYNLGDLQQRKTFENKYGTPPQAPPPPPPLPPSLK</sequence>
<name>A0A9X2XPP0_9BACT</name>
<dbReference type="RefSeq" id="WP_279298838.1">
    <property type="nucleotide sequence ID" value="NZ_JAOTIF010000020.1"/>
</dbReference>
<comment type="caution">
    <text evidence="3">The sequence shown here is derived from an EMBL/GenBank/DDBJ whole genome shotgun (WGS) entry which is preliminary data.</text>
</comment>
<reference evidence="3" key="1">
    <citation type="submission" date="2022-09" db="EMBL/GenBank/DDBJ databases">
        <authorList>
            <person name="Yuan C."/>
            <person name="Ke Z."/>
        </authorList>
    </citation>
    <scope>NUCLEOTIDE SEQUENCE</scope>
    <source>
        <strain evidence="3">LB-8</strain>
    </source>
</reference>